<evidence type="ECO:0000313" key="2">
    <source>
        <dbReference type="Proteomes" id="UP000184546"/>
    </source>
</evidence>
<evidence type="ECO:0008006" key="3">
    <source>
        <dbReference type="Google" id="ProtNLM"/>
    </source>
</evidence>
<dbReference type="VEuPathDB" id="FungiDB:ASPACDRAFT_40947"/>
<reference evidence="2" key="1">
    <citation type="journal article" date="2017" name="Genome Biol.">
        <title>Comparative genomics reveals high biological diversity and specific adaptations in the industrially and medically important fungal genus Aspergillus.</title>
        <authorList>
            <person name="de Vries R.P."/>
            <person name="Riley R."/>
            <person name="Wiebenga A."/>
            <person name="Aguilar-Osorio G."/>
            <person name="Amillis S."/>
            <person name="Uchima C.A."/>
            <person name="Anderluh G."/>
            <person name="Asadollahi M."/>
            <person name="Askin M."/>
            <person name="Barry K."/>
            <person name="Battaglia E."/>
            <person name="Bayram O."/>
            <person name="Benocci T."/>
            <person name="Braus-Stromeyer S.A."/>
            <person name="Caldana C."/>
            <person name="Canovas D."/>
            <person name="Cerqueira G.C."/>
            <person name="Chen F."/>
            <person name="Chen W."/>
            <person name="Choi C."/>
            <person name="Clum A."/>
            <person name="Dos Santos R.A."/>
            <person name="Damasio A.R."/>
            <person name="Diallinas G."/>
            <person name="Emri T."/>
            <person name="Fekete E."/>
            <person name="Flipphi M."/>
            <person name="Freyberg S."/>
            <person name="Gallo A."/>
            <person name="Gournas C."/>
            <person name="Habgood R."/>
            <person name="Hainaut M."/>
            <person name="Harispe M.L."/>
            <person name="Henrissat B."/>
            <person name="Hilden K.S."/>
            <person name="Hope R."/>
            <person name="Hossain A."/>
            <person name="Karabika E."/>
            <person name="Karaffa L."/>
            <person name="Karanyi Z."/>
            <person name="Krasevec N."/>
            <person name="Kuo A."/>
            <person name="Kusch H."/>
            <person name="LaButti K."/>
            <person name="Lagendijk E.L."/>
            <person name="Lapidus A."/>
            <person name="Levasseur A."/>
            <person name="Lindquist E."/>
            <person name="Lipzen A."/>
            <person name="Logrieco A.F."/>
            <person name="MacCabe A."/>
            <person name="Maekelae M.R."/>
            <person name="Malavazi I."/>
            <person name="Melin P."/>
            <person name="Meyer V."/>
            <person name="Mielnichuk N."/>
            <person name="Miskei M."/>
            <person name="Molnar A.P."/>
            <person name="Mule G."/>
            <person name="Ngan C.Y."/>
            <person name="Orejas M."/>
            <person name="Orosz E."/>
            <person name="Ouedraogo J.P."/>
            <person name="Overkamp K.M."/>
            <person name="Park H.-S."/>
            <person name="Perrone G."/>
            <person name="Piumi F."/>
            <person name="Punt P.J."/>
            <person name="Ram A.F."/>
            <person name="Ramon A."/>
            <person name="Rauscher S."/>
            <person name="Record E."/>
            <person name="Riano-Pachon D.M."/>
            <person name="Robert V."/>
            <person name="Roehrig J."/>
            <person name="Ruller R."/>
            <person name="Salamov A."/>
            <person name="Salih N.S."/>
            <person name="Samson R.A."/>
            <person name="Sandor E."/>
            <person name="Sanguinetti M."/>
            <person name="Schuetze T."/>
            <person name="Sepcic K."/>
            <person name="Shelest E."/>
            <person name="Sherlock G."/>
            <person name="Sophianopoulou V."/>
            <person name="Squina F.M."/>
            <person name="Sun H."/>
            <person name="Susca A."/>
            <person name="Todd R.B."/>
            <person name="Tsang A."/>
            <person name="Unkles S.E."/>
            <person name="van de Wiele N."/>
            <person name="van Rossen-Uffink D."/>
            <person name="Oliveira J.V."/>
            <person name="Vesth T.C."/>
            <person name="Visser J."/>
            <person name="Yu J.-H."/>
            <person name="Zhou M."/>
            <person name="Andersen M.R."/>
            <person name="Archer D.B."/>
            <person name="Baker S.E."/>
            <person name="Benoit I."/>
            <person name="Brakhage A.A."/>
            <person name="Braus G.H."/>
            <person name="Fischer R."/>
            <person name="Frisvad J.C."/>
            <person name="Goldman G.H."/>
            <person name="Houbraken J."/>
            <person name="Oakley B."/>
            <person name="Pocsi I."/>
            <person name="Scazzocchio C."/>
            <person name="Seiboth B."/>
            <person name="vanKuyk P.A."/>
            <person name="Wortman J."/>
            <person name="Dyer P.S."/>
            <person name="Grigoriev I.V."/>
        </authorList>
    </citation>
    <scope>NUCLEOTIDE SEQUENCE [LARGE SCALE GENOMIC DNA]</scope>
    <source>
        <strain evidence="2">ATCC 16872 / CBS 172.66 / WB 5094</strain>
    </source>
</reference>
<protein>
    <recommendedName>
        <fullName evidence="3">F-box domain-containing protein</fullName>
    </recommendedName>
</protein>
<dbReference type="STRING" id="690307.A0A1L9X1F7"/>
<evidence type="ECO:0000313" key="1">
    <source>
        <dbReference type="EMBL" id="OJK02129.1"/>
    </source>
</evidence>
<gene>
    <name evidence="1" type="ORF">ASPACDRAFT_40947</name>
</gene>
<dbReference type="AlphaFoldDB" id="A0A1L9X1F7"/>
<proteinExistence type="predicted"/>
<name>A0A1L9X1F7_ASPA1</name>
<dbReference type="OrthoDB" id="3800738at2759"/>
<dbReference type="RefSeq" id="XP_020058468.1">
    <property type="nucleotide sequence ID" value="XM_020200847.1"/>
</dbReference>
<accession>A0A1L9X1F7</accession>
<dbReference type="EMBL" id="KV878973">
    <property type="protein sequence ID" value="OJK02129.1"/>
    <property type="molecule type" value="Genomic_DNA"/>
</dbReference>
<sequence length="268" mass="31380">MIPLQLNMRELLLSSRVCRHWYNVIQQSSRIQRALFFRPSLPRAAIGEPGLKNPLVRDKIWDEFFVRVLDSRRRPGNERHHLPKIGSRKREDAYLRPEASWRRMLLHQPPTSFIRFLDPDWCWSVPGIPYSHAYWSRPAAESGGAITVGDLERLIDAGAIVPSARPFVCCPEVIRQPVRWREAYGWLSEGDSYRRAFVDRYLECYDLIIYVDDETNWHWQRTSTPTPFTEWVMSAGLKLRKLETPSEALINGKEGDKVYRELALLRGF</sequence>
<dbReference type="Proteomes" id="UP000184546">
    <property type="component" value="Unassembled WGS sequence"/>
</dbReference>
<organism evidence="1 2">
    <name type="scientific">Aspergillus aculeatus (strain ATCC 16872 / CBS 172.66 / WB 5094)</name>
    <dbReference type="NCBI Taxonomy" id="690307"/>
    <lineage>
        <taxon>Eukaryota</taxon>
        <taxon>Fungi</taxon>
        <taxon>Dikarya</taxon>
        <taxon>Ascomycota</taxon>
        <taxon>Pezizomycotina</taxon>
        <taxon>Eurotiomycetes</taxon>
        <taxon>Eurotiomycetidae</taxon>
        <taxon>Eurotiales</taxon>
        <taxon>Aspergillaceae</taxon>
        <taxon>Aspergillus</taxon>
        <taxon>Aspergillus subgen. Circumdati</taxon>
    </lineage>
</organism>
<dbReference type="GeneID" id="30974661"/>
<keyword evidence="2" id="KW-1185">Reference proteome</keyword>